<gene>
    <name evidence="3" type="ORF">JOF57_003405</name>
</gene>
<protein>
    <recommendedName>
        <fullName evidence="5">Proline rich protein</fullName>
    </recommendedName>
</protein>
<evidence type="ECO:0000256" key="2">
    <source>
        <dbReference type="SAM" id="Phobius"/>
    </source>
</evidence>
<keyword evidence="2" id="KW-0472">Membrane</keyword>
<organism evidence="3 4">
    <name type="scientific">Mycolicibacterium lutetiense</name>
    <dbReference type="NCBI Taxonomy" id="1641992"/>
    <lineage>
        <taxon>Bacteria</taxon>
        <taxon>Bacillati</taxon>
        <taxon>Actinomycetota</taxon>
        <taxon>Actinomycetes</taxon>
        <taxon>Mycobacteriales</taxon>
        <taxon>Mycobacteriaceae</taxon>
        <taxon>Mycolicibacterium</taxon>
    </lineage>
</organism>
<dbReference type="EMBL" id="JAGIOP010000002">
    <property type="protein sequence ID" value="MBP2453492.1"/>
    <property type="molecule type" value="Genomic_DNA"/>
</dbReference>
<proteinExistence type="predicted"/>
<feature type="region of interest" description="Disordered" evidence="1">
    <location>
        <begin position="77"/>
        <end position="180"/>
    </location>
</feature>
<feature type="compositionally biased region" description="Low complexity" evidence="1">
    <location>
        <begin position="132"/>
        <end position="143"/>
    </location>
</feature>
<evidence type="ECO:0008006" key="5">
    <source>
        <dbReference type="Google" id="ProtNLM"/>
    </source>
</evidence>
<keyword evidence="2" id="KW-1133">Transmembrane helix</keyword>
<comment type="caution">
    <text evidence="3">The sequence shown here is derived from an EMBL/GenBank/DDBJ whole genome shotgun (WGS) entry which is preliminary data.</text>
</comment>
<name>A0ABS4ZVE9_9MYCO</name>
<evidence type="ECO:0000313" key="4">
    <source>
        <dbReference type="Proteomes" id="UP000694460"/>
    </source>
</evidence>
<sequence length="180" mass="19192">MRIDFTRLTEGATKLWHSRVGRLRTSTVVLIVVFIALSWVQQEYRPTQAVPQSPDTQVVPPGFVPDPDYTWVPRTKVQAPRTTTPTVTPETTETTIPTTTTPTETPTETPETTETATPGAPTSPTTPPPGAPRTTVIDPDGPGLIPPITLPVLPGAAPNPPVEERQPGQEPAAPDIAAIA</sequence>
<accession>A0ABS4ZVE9</accession>
<dbReference type="RefSeq" id="WP_209918323.1">
    <property type="nucleotide sequence ID" value="NZ_JAGIOP010000002.1"/>
</dbReference>
<feature type="compositionally biased region" description="Low complexity" evidence="1">
    <location>
        <begin position="79"/>
        <end position="123"/>
    </location>
</feature>
<reference evidence="3 4" key="1">
    <citation type="submission" date="2021-03" db="EMBL/GenBank/DDBJ databases">
        <title>Sequencing the genomes of 1000 actinobacteria strains.</title>
        <authorList>
            <person name="Klenk H.-P."/>
        </authorList>
    </citation>
    <scope>NUCLEOTIDE SEQUENCE [LARGE SCALE GENOMIC DNA]</scope>
    <source>
        <strain evidence="3 4">DSM 46713</strain>
    </source>
</reference>
<dbReference type="Proteomes" id="UP000694460">
    <property type="component" value="Unassembled WGS sequence"/>
</dbReference>
<keyword evidence="2" id="KW-0812">Transmembrane</keyword>
<evidence type="ECO:0000256" key="1">
    <source>
        <dbReference type="SAM" id="MobiDB-lite"/>
    </source>
</evidence>
<keyword evidence="4" id="KW-1185">Reference proteome</keyword>
<evidence type="ECO:0000313" key="3">
    <source>
        <dbReference type="EMBL" id="MBP2453492.1"/>
    </source>
</evidence>
<feature type="transmembrane region" description="Helical" evidence="2">
    <location>
        <begin position="21"/>
        <end position="40"/>
    </location>
</feature>
<dbReference type="PRINTS" id="PR01217">
    <property type="entry name" value="PRICHEXTENSN"/>
</dbReference>